<proteinExistence type="inferred from homology"/>
<evidence type="ECO:0000256" key="10">
    <source>
        <dbReference type="ARBA" id="ARBA00023136"/>
    </source>
</evidence>
<keyword evidence="5 14" id="KW-0444">Lipid biosynthesis</keyword>
<dbReference type="Proteomes" id="UP001249851">
    <property type="component" value="Unassembled WGS sequence"/>
</dbReference>
<evidence type="ECO:0000256" key="13">
    <source>
        <dbReference type="ARBA" id="ARBA00036671"/>
    </source>
</evidence>
<comment type="caution">
    <text evidence="14">Lacks conserved residue(s) required for the propagation of feature annotation.</text>
</comment>
<comment type="function">
    <text evidence="14">Catalyzes the third of the four reactions of the long-chain fatty acids elongation cycle. This endoplasmic reticulum-bound enzymatic process, allows the addition of two carbons to the chain of long- and very long-chain fatty acids/VLCFAs per cycle. This enzyme catalyzes the dehydration of the 3-hydroxyacyl-CoA intermediate into trans-2,3-enoyl-CoA, within each cycle of fatty acid elongation. Thereby, it participates to the production of VLCFAs of different chain lengths that are involved in multiple biological processes as precursors of membrane lipids and lipid mediators.</text>
</comment>
<comment type="similarity">
    <text evidence="3 14">Belongs to the very long-chain fatty acids dehydratase HACD family.</text>
</comment>
<name>A0AAD9QEN1_ACRCE</name>
<keyword evidence="9 14" id="KW-0443">Lipid metabolism</keyword>
<keyword evidence="12 14" id="KW-0456">Lyase</keyword>
<evidence type="ECO:0000256" key="6">
    <source>
        <dbReference type="ARBA" id="ARBA00022692"/>
    </source>
</evidence>
<evidence type="ECO:0000256" key="11">
    <source>
        <dbReference type="ARBA" id="ARBA00023160"/>
    </source>
</evidence>
<feature type="transmembrane region" description="Helical" evidence="14">
    <location>
        <begin position="7"/>
        <end position="28"/>
    </location>
</feature>
<dbReference type="PANTHER" id="PTHR11035:SF3">
    <property type="entry name" value="VERY-LONG-CHAIN (3R)-3-HYDROXYACYL-COA DEHYDRATASE"/>
    <property type="match status" value="1"/>
</dbReference>
<evidence type="ECO:0000256" key="5">
    <source>
        <dbReference type="ARBA" id="ARBA00022516"/>
    </source>
</evidence>
<dbReference type="GO" id="GO:0030497">
    <property type="term" value="P:fatty acid elongation"/>
    <property type="evidence" value="ECO:0007669"/>
    <property type="project" value="TreeGrafter"/>
</dbReference>
<comment type="subcellular location">
    <subcellularLocation>
        <location evidence="14">Endoplasmic reticulum membrane</location>
        <topology evidence="14">Multi-pass membrane protein</topology>
    </subcellularLocation>
    <subcellularLocation>
        <location evidence="1">Membrane</location>
        <topology evidence="1">Multi-pass membrane protein</topology>
    </subcellularLocation>
</comment>
<keyword evidence="7 14" id="KW-0276">Fatty acid metabolism</keyword>
<dbReference type="GO" id="GO:0102158">
    <property type="term" value="F:very-long-chain (3R)-3-hydroxyacyl-CoA dehydratase activity"/>
    <property type="evidence" value="ECO:0007669"/>
    <property type="project" value="UniProtKB-EC"/>
</dbReference>
<dbReference type="PANTHER" id="PTHR11035">
    <property type="entry name" value="VERY-LONG-CHAIN (3R)-3-HYDROXYACYL-COA DEHYDRATASE"/>
    <property type="match status" value="1"/>
</dbReference>
<dbReference type="GO" id="GO:0005789">
    <property type="term" value="C:endoplasmic reticulum membrane"/>
    <property type="evidence" value="ECO:0007669"/>
    <property type="project" value="UniProtKB-SubCell"/>
</dbReference>
<gene>
    <name evidence="15" type="ORF">P5673_017495</name>
</gene>
<protein>
    <recommendedName>
        <fullName evidence="4 14">Very-long-chain (3R)-3-hydroxyacyl-CoA dehydratase</fullName>
        <ecNumber evidence="4 14">4.2.1.134</ecNumber>
    </recommendedName>
</protein>
<evidence type="ECO:0000313" key="16">
    <source>
        <dbReference type="Proteomes" id="UP001249851"/>
    </source>
</evidence>
<reference evidence="15" key="2">
    <citation type="journal article" date="2023" name="Science">
        <title>Genomic signatures of disease resistance in endangered staghorn corals.</title>
        <authorList>
            <person name="Vollmer S.V."/>
            <person name="Selwyn J.D."/>
            <person name="Despard B.A."/>
            <person name="Roesel C.L."/>
        </authorList>
    </citation>
    <scope>NUCLEOTIDE SEQUENCE</scope>
    <source>
        <strain evidence="15">K2</strain>
    </source>
</reference>
<dbReference type="InterPro" id="IPR007482">
    <property type="entry name" value="Tyr_Pase-like_PTPLA"/>
</dbReference>
<keyword evidence="6 14" id="KW-0812">Transmembrane</keyword>
<evidence type="ECO:0000256" key="9">
    <source>
        <dbReference type="ARBA" id="ARBA00023098"/>
    </source>
</evidence>
<feature type="transmembrane region" description="Helical" evidence="14">
    <location>
        <begin position="136"/>
        <end position="161"/>
    </location>
</feature>
<evidence type="ECO:0000256" key="14">
    <source>
        <dbReference type="RuleBase" id="RU363109"/>
    </source>
</evidence>
<keyword evidence="11 14" id="KW-0275">Fatty acid biosynthesis</keyword>
<keyword evidence="14" id="KW-0256">Endoplasmic reticulum</keyword>
<dbReference type="GO" id="GO:0042761">
    <property type="term" value="P:very long-chain fatty acid biosynthetic process"/>
    <property type="evidence" value="ECO:0007669"/>
    <property type="project" value="TreeGrafter"/>
</dbReference>
<dbReference type="EC" id="4.2.1.134" evidence="4 14"/>
<organism evidence="15 16">
    <name type="scientific">Acropora cervicornis</name>
    <name type="common">Staghorn coral</name>
    <dbReference type="NCBI Taxonomy" id="6130"/>
    <lineage>
        <taxon>Eukaryota</taxon>
        <taxon>Metazoa</taxon>
        <taxon>Cnidaria</taxon>
        <taxon>Anthozoa</taxon>
        <taxon>Hexacorallia</taxon>
        <taxon>Scleractinia</taxon>
        <taxon>Astrocoeniina</taxon>
        <taxon>Acroporidae</taxon>
        <taxon>Acropora</taxon>
    </lineage>
</organism>
<comment type="pathway">
    <text evidence="2 14">Lipid metabolism; fatty acid biosynthesis.</text>
</comment>
<evidence type="ECO:0000256" key="1">
    <source>
        <dbReference type="ARBA" id="ARBA00004141"/>
    </source>
</evidence>
<evidence type="ECO:0000256" key="2">
    <source>
        <dbReference type="ARBA" id="ARBA00005194"/>
    </source>
</evidence>
<evidence type="ECO:0000256" key="7">
    <source>
        <dbReference type="ARBA" id="ARBA00022832"/>
    </source>
</evidence>
<comment type="caution">
    <text evidence="15">The sequence shown here is derived from an EMBL/GenBank/DDBJ whole genome shotgun (WGS) entry which is preliminary data.</text>
</comment>
<dbReference type="AlphaFoldDB" id="A0AAD9QEN1"/>
<dbReference type="EMBL" id="JARQWQ010000038">
    <property type="protein sequence ID" value="KAK2559919.1"/>
    <property type="molecule type" value="Genomic_DNA"/>
</dbReference>
<accession>A0AAD9QEN1</accession>
<feature type="transmembrane region" description="Helical" evidence="14">
    <location>
        <begin position="181"/>
        <end position="201"/>
    </location>
</feature>
<evidence type="ECO:0000256" key="12">
    <source>
        <dbReference type="ARBA" id="ARBA00023239"/>
    </source>
</evidence>
<dbReference type="Pfam" id="PF04387">
    <property type="entry name" value="PTPLA"/>
    <property type="match status" value="1"/>
</dbReference>
<comment type="catalytic activity">
    <reaction evidence="13 14">
        <text>a very-long-chain (3R)-3-hydroxyacyl-CoA = a very-long-chain (2E)-enoyl-CoA + H2O</text>
        <dbReference type="Rhea" id="RHEA:45812"/>
        <dbReference type="ChEBI" id="CHEBI:15377"/>
        <dbReference type="ChEBI" id="CHEBI:83728"/>
        <dbReference type="ChEBI" id="CHEBI:85440"/>
        <dbReference type="EC" id="4.2.1.134"/>
    </reaction>
</comment>
<sequence length="218" mass="24981">MATLAKVYLVIYNVVLTIGWSVILALSIQHLVRKKNHIGLYDSIEQPLQIFQSAAILEVLHCAVGLVPSSVMLTAFQVASRLFVTWAIAHSVPQIHDSPGVMAFIFAWSITEVIRYSFYAFSLINSLPYFLQWCRYTFFYILYPIGVTGELVTMYSSLPYLSKSGMYSVRLPNAFNFGFDFYSLVIVLMFSYIPIFPQLYFHMIRQRKKIIGGKGKRQ</sequence>
<evidence type="ECO:0000256" key="3">
    <source>
        <dbReference type="ARBA" id="ARBA00007811"/>
    </source>
</evidence>
<evidence type="ECO:0000256" key="8">
    <source>
        <dbReference type="ARBA" id="ARBA00022989"/>
    </source>
</evidence>
<evidence type="ECO:0000313" key="15">
    <source>
        <dbReference type="EMBL" id="KAK2559919.1"/>
    </source>
</evidence>
<feature type="transmembrane region" description="Helical" evidence="14">
    <location>
        <begin position="101"/>
        <end position="124"/>
    </location>
</feature>
<reference evidence="15" key="1">
    <citation type="journal article" date="2023" name="G3 (Bethesda)">
        <title>Whole genome assembly and annotation of the endangered Caribbean coral Acropora cervicornis.</title>
        <authorList>
            <person name="Selwyn J.D."/>
            <person name="Vollmer S.V."/>
        </authorList>
    </citation>
    <scope>NUCLEOTIDE SEQUENCE</scope>
    <source>
        <strain evidence="15">K2</strain>
    </source>
</reference>
<evidence type="ECO:0000256" key="4">
    <source>
        <dbReference type="ARBA" id="ARBA00013122"/>
    </source>
</evidence>
<keyword evidence="16" id="KW-1185">Reference proteome</keyword>
<keyword evidence="8 14" id="KW-1133">Transmembrane helix</keyword>
<dbReference type="GO" id="GO:0030148">
    <property type="term" value="P:sphingolipid biosynthetic process"/>
    <property type="evidence" value="ECO:0007669"/>
    <property type="project" value="TreeGrafter"/>
</dbReference>
<keyword evidence="10 14" id="KW-0472">Membrane</keyword>